<evidence type="ECO:0000313" key="1">
    <source>
        <dbReference type="EMBL" id="CAF1545351.1"/>
    </source>
</evidence>
<name>A0A815WN40_9BILA</name>
<evidence type="ECO:0000313" key="2">
    <source>
        <dbReference type="Proteomes" id="UP000663889"/>
    </source>
</evidence>
<proteinExistence type="predicted"/>
<protein>
    <recommendedName>
        <fullName evidence="3">NHL repeat-containing protein</fullName>
    </recommendedName>
</protein>
<comment type="caution">
    <text evidence="1">The sequence shown here is derived from an EMBL/GenBank/DDBJ whole genome shotgun (WGS) entry which is preliminary data.</text>
</comment>
<reference evidence="1" key="1">
    <citation type="submission" date="2021-02" db="EMBL/GenBank/DDBJ databases">
        <authorList>
            <person name="Nowell W R."/>
        </authorList>
    </citation>
    <scope>NUCLEOTIDE SEQUENCE</scope>
</reference>
<accession>A0A815WN40</accession>
<dbReference type="AlphaFoldDB" id="A0A815WN40"/>
<evidence type="ECO:0008006" key="3">
    <source>
        <dbReference type="Google" id="ProtNLM"/>
    </source>
</evidence>
<gene>
    <name evidence="1" type="ORF">SEV965_LOCUS38382</name>
</gene>
<sequence>MYMNSECISLFIHIDNTLYCSIQNGHQVVKMSLNSNDSTFMTAAGTGCAGSTSDMLDQPFGIYVNINFDLYVADTGNNRVQLFYDGEMNGRTVAGETLGKRFALNKPTSVILDADDNLFIVDSGNQRIIRLGSDGFRCLIGCSKSSCSRPNE</sequence>
<dbReference type="InterPro" id="IPR011042">
    <property type="entry name" value="6-blade_b-propeller_TolB-like"/>
</dbReference>
<dbReference type="EMBL" id="CAJNOU010009288">
    <property type="protein sequence ID" value="CAF1545351.1"/>
    <property type="molecule type" value="Genomic_DNA"/>
</dbReference>
<dbReference type="SUPFAM" id="SSF101898">
    <property type="entry name" value="NHL repeat"/>
    <property type="match status" value="1"/>
</dbReference>
<organism evidence="1 2">
    <name type="scientific">Rotaria sordida</name>
    <dbReference type="NCBI Taxonomy" id="392033"/>
    <lineage>
        <taxon>Eukaryota</taxon>
        <taxon>Metazoa</taxon>
        <taxon>Spiralia</taxon>
        <taxon>Gnathifera</taxon>
        <taxon>Rotifera</taxon>
        <taxon>Eurotatoria</taxon>
        <taxon>Bdelloidea</taxon>
        <taxon>Philodinida</taxon>
        <taxon>Philodinidae</taxon>
        <taxon>Rotaria</taxon>
    </lineage>
</organism>
<dbReference type="Gene3D" id="2.120.10.30">
    <property type="entry name" value="TolB, C-terminal domain"/>
    <property type="match status" value="1"/>
</dbReference>
<dbReference type="Proteomes" id="UP000663889">
    <property type="component" value="Unassembled WGS sequence"/>
</dbReference>
<feature type="non-terminal residue" evidence="1">
    <location>
        <position position="152"/>
    </location>
</feature>